<evidence type="ECO:0000313" key="2">
    <source>
        <dbReference type="EMBL" id="PIN17278.1"/>
    </source>
</evidence>
<accession>A0A2G9HIF0</accession>
<evidence type="ECO:0000313" key="3">
    <source>
        <dbReference type="Proteomes" id="UP000231279"/>
    </source>
</evidence>
<feature type="region of interest" description="Disordered" evidence="1">
    <location>
        <begin position="116"/>
        <end position="165"/>
    </location>
</feature>
<proteinExistence type="predicted"/>
<protein>
    <recommendedName>
        <fullName evidence="4">DUF4216 domain-containing protein</fullName>
    </recommendedName>
</protein>
<gene>
    <name evidence="2" type="ORF">CDL12_10062</name>
</gene>
<feature type="compositionally biased region" description="Acidic residues" evidence="1">
    <location>
        <begin position="135"/>
        <end position="144"/>
    </location>
</feature>
<evidence type="ECO:0008006" key="4">
    <source>
        <dbReference type="Google" id="ProtNLM"/>
    </source>
</evidence>
<dbReference type="EMBL" id="NKXS01001698">
    <property type="protein sequence ID" value="PIN17278.1"/>
    <property type="molecule type" value="Genomic_DNA"/>
</dbReference>
<comment type="caution">
    <text evidence="2">The sequence shown here is derived from an EMBL/GenBank/DDBJ whole genome shotgun (WGS) entry which is preliminary data.</text>
</comment>
<dbReference type="Proteomes" id="UP000231279">
    <property type="component" value="Unassembled WGS sequence"/>
</dbReference>
<sequence>MLQEIIELEYPGEPMKKVVLFRYECFDPTPRQGTCVLHPEHKIIEVRKKVNIERRQVYYVPYLGVVRGKFNWFAVIKTKARARIELENSLEVVYRNDIVWSVNTINYDKFQEPLRDQSSPYDDVTPRELSNYEFINDEDEDEEDALKNTEDNDDKEVESFSSYSE</sequence>
<dbReference type="AlphaFoldDB" id="A0A2G9HIF0"/>
<organism evidence="2 3">
    <name type="scientific">Handroanthus impetiginosus</name>
    <dbReference type="NCBI Taxonomy" id="429701"/>
    <lineage>
        <taxon>Eukaryota</taxon>
        <taxon>Viridiplantae</taxon>
        <taxon>Streptophyta</taxon>
        <taxon>Embryophyta</taxon>
        <taxon>Tracheophyta</taxon>
        <taxon>Spermatophyta</taxon>
        <taxon>Magnoliopsida</taxon>
        <taxon>eudicotyledons</taxon>
        <taxon>Gunneridae</taxon>
        <taxon>Pentapetalae</taxon>
        <taxon>asterids</taxon>
        <taxon>lamiids</taxon>
        <taxon>Lamiales</taxon>
        <taxon>Bignoniaceae</taxon>
        <taxon>Crescentiina</taxon>
        <taxon>Tabebuia alliance</taxon>
        <taxon>Handroanthus</taxon>
    </lineage>
</organism>
<reference evidence="3" key="1">
    <citation type="journal article" date="2018" name="Gigascience">
        <title>Genome assembly of the Pink Ipe (Handroanthus impetiginosus, Bignoniaceae), a highly valued, ecologically keystone Neotropical timber forest tree.</title>
        <authorList>
            <person name="Silva-Junior O.B."/>
            <person name="Grattapaglia D."/>
            <person name="Novaes E."/>
            <person name="Collevatti R.G."/>
        </authorList>
    </citation>
    <scope>NUCLEOTIDE SEQUENCE [LARGE SCALE GENOMIC DNA]</scope>
    <source>
        <strain evidence="3">cv. UFG-1</strain>
    </source>
</reference>
<dbReference type="OrthoDB" id="912978at2759"/>
<keyword evidence="3" id="KW-1185">Reference proteome</keyword>
<evidence type="ECO:0000256" key="1">
    <source>
        <dbReference type="SAM" id="MobiDB-lite"/>
    </source>
</evidence>
<name>A0A2G9HIF0_9LAMI</name>